<comment type="caution">
    <text evidence="5">The sequence shown here is derived from an EMBL/GenBank/DDBJ whole genome shotgun (WGS) entry which is preliminary data.</text>
</comment>
<dbReference type="PANTHER" id="PTHR43280">
    <property type="entry name" value="ARAC-FAMILY TRANSCRIPTIONAL REGULATOR"/>
    <property type="match status" value="1"/>
</dbReference>
<sequence>MTEQNERYAAQASRRLSPYRDWSPSIHYAQTQTLPPGKMNLRRLYDFELLYVSHGAARTHMHDRTYELTAGQLLFLSPGVFHQNEIVSEPHARFIGIHFDFFDELEVQGEDDMVVNEDHPQSDKFAVEAVAPDFSPLSDNPIYTPGHYAVSLMEQLVHEFAMRRPGYELVCKALMMNILANLLRAQFARTKANATVHGSRIAEMMEAMERAPEADWSNKSLAAKLNMNEDHMAKLFKGIAGKPPGEYLAFIRHREARRLLRETDLTVEQVGHQVGYEDLHYFSRVFKRHEGLAPRDYRKLSRIL</sequence>
<dbReference type="RefSeq" id="WP_377498909.1">
    <property type="nucleotide sequence ID" value="NZ_JBHMDO010000039.1"/>
</dbReference>
<evidence type="ECO:0000256" key="2">
    <source>
        <dbReference type="ARBA" id="ARBA00023125"/>
    </source>
</evidence>
<dbReference type="EMBL" id="JBHMDO010000039">
    <property type="protein sequence ID" value="MFB9329028.1"/>
    <property type="molecule type" value="Genomic_DNA"/>
</dbReference>
<dbReference type="Gene3D" id="2.60.120.10">
    <property type="entry name" value="Jelly Rolls"/>
    <property type="match status" value="1"/>
</dbReference>
<name>A0ABV5KXT1_9BACL</name>
<reference evidence="5 6" key="1">
    <citation type="submission" date="2024-09" db="EMBL/GenBank/DDBJ databases">
        <authorList>
            <person name="Sun Q."/>
            <person name="Mori K."/>
        </authorList>
    </citation>
    <scope>NUCLEOTIDE SEQUENCE [LARGE SCALE GENOMIC DNA]</scope>
    <source>
        <strain evidence="5 6">TISTR 2452</strain>
    </source>
</reference>
<evidence type="ECO:0000313" key="6">
    <source>
        <dbReference type="Proteomes" id="UP001589747"/>
    </source>
</evidence>
<keyword evidence="2" id="KW-0238">DNA-binding</keyword>
<gene>
    <name evidence="5" type="ORF">ACFFSY_24090</name>
</gene>
<dbReference type="PRINTS" id="PR00032">
    <property type="entry name" value="HTHARAC"/>
</dbReference>
<keyword evidence="6" id="KW-1185">Reference proteome</keyword>
<dbReference type="SUPFAM" id="SSF51215">
    <property type="entry name" value="Regulatory protein AraC"/>
    <property type="match status" value="1"/>
</dbReference>
<keyword evidence="3" id="KW-0804">Transcription</keyword>
<evidence type="ECO:0000259" key="4">
    <source>
        <dbReference type="PROSITE" id="PS01124"/>
    </source>
</evidence>
<dbReference type="InterPro" id="IPR018060">
    <property type="entry name" value="HTH_AraC"/>
</dbReference>
<dbReference type="PROSITE" id="PS01124">
    <property type="entry name" value="HTH_ARAC_FAMILY_2"/>
    <property type="match status" value="1"/>
</dbReference>
<dbReference type="Pfam" id="PF02311">
    <property type="entry name" value="AraC_binding"/>
    <property type="match status" value="1"/>
</dbReference>
<feature type="domain" description="HTH araC/xylS-type" evidence="4">
    <location>
        <begin position="199"/>
        <end position="300"/>
    </location>
</feature>
<dbReference type="InterPro" id="IPR020449">
    <property type="entry name" value="Tscrpt_reg_AraC-type_HTH"/>
</dbReference>
<dbReference type="InterPro" id="IPR014710">
    <property type="entry name" value="RmlC-like_jellyroll"/>
</dbReference>
<dbReference type="InterPro" id="IPR037923">
    <property type="entry name" value="HTH-like"/>
</dbReference>
<dbReference type="Gene3D" id="1.10.10.60">
    <property type="entry name" value="Homeodomain-like"/>
    <property type="match status" value="2"/>
</dbReference>
<protein>
    <submittedName>
        <fullName evidence="5">Helix-turn-helix domain-containing protein</fullName>
    </submittedName>
</protein>
<dbReference type="InterPro" id="IPR009057">
    <property type="entry name" value="Homeodomain-like_sf"/>
</dbReference>
<dbReference type="Proteomes" id="UP001589747">
    <property type="component" value="Unassembled WGS sequence"/>
</dbReference>
<keyword evidence="1" id="KW-0805">Transcription regulation</keyword>
<evidence type="ECO:0000256" key="1">
    <source>
        <dbReference type="ARBA" id="ARBA00023015"/>
    </source>
</evidence>
<dbReference type="Pfam" id="PF12833">
    <property type="entry name" value="HTH_18"/>
    <property type="match status" value="1"/>
</dbReference>
<dbReference type="SMART" id="SM00342">
    <property type="entry name" value="HTH_ARAC"/>
    <property type="match status" value="1"/>
</dbReference>
<organism evidence="5 6">
    <name type="scientific">Paenibacillus aurantiacus</name>
    <dbReference type="NCBI Taxonomy" id="1936118"/>
    <lineage>
        <taxon>Bacteria</taxon>
        <taxon>Bacillati</taxon>
        <taxon>Bacillota</taxon>
        <taxon>Bacilli</taxon>
        <taxon>Bacillales</taxon>
        <taxon>Paenibacillaceae</taxon>
        <taxon>Paenibacillus</taxon>
    </lineage>
</organism>
<dbReference type="InterPro" id="IPR003313">
    <property type="entry name" value="AraC-bd"/>
</dbReference>
<accession>A0ABV5KXT1</accession>
<evidence type="ECO:0000256" key="3">
    <source>
        <dbReference type="ARBA" id="ARBA00023163"/>
    </source>
</evidence>
<proteinExistence type="predicted"/>
<dbReference type="PANTHER" id="PTHR43280:SF11">
    <property type="entry name" value="RCS-SPECIFIC HTH-TYPE TRANSCRIPTIONAL ACTIVATOR RCLR"/>
    <property type="match status" value="1"/>
</dbReference>
<dbReference type="SUPFAM" id="SSF46689">
    <property type="entry name" value="Homeodomain-like"/>
    <property type="match status" value="2"/>
</dbReference>
<evidence type="ECO:0000313" key="5">
    <source>
        <dbReference type="EMBL" id="MFB9329028.1"/>
    </source>
</evidence>